<dbReference type="GO" id="GO:0035870">
    <property type="term" value="F:dITP diphosphatase activity"/>
    <property type="evidence" value="ECO:0007669"/>
    <property type="project" value="UniProtKB-UniRule"/>
</dbReference>
<comment type="subunit">
    <text evidence="2 10">Homodimer.</text>
</comment>
<dbReference type="Gene3D" id="3.90.950.10">
    <property type="match status" value="1"/>
</dbReference>
<evidence type="ECO:0000256" key="3">
    <source>
        <dbReference type="ARBA" id="ARBA00022723"/>
    </source>
</evidence>
<dbReference type="GO" id="GO:0000166">
    <property type="term" value="F:nucleotide binding"/>
    <property type="evidence" value="ECO:0007669"/>
    <property type="project" value="UniProtKB-KW"/>
</dbReference>
<comment type="caution">
    <text evidence="10">Lacks conserved residue(s) required for the propagation of feature annotation.</text>
</comment>
<comment type="cofactor">
    <cofactor evidence="10">
        <name>Mg(2+)</name>
        <dbReference type="ChEBI" id="CHEBI:18420"/>
    </cofactor>
    <text evidence="10">Binds 1 Mg(2+) ion per subunit.</text>
</comment>
<evidence type="ECO:0000313" key="12">
    <source>
        <dbReference type="Proteomes" id="UP000315133"/>
    </source>
</evidence>
<dbReference type="GO" id="GO:0009146">
    <property type="term" value="P:purine nucleoside triphosphate catabolic process"/>
    <property type="evidence" value="ECO:0007669"/>
    <property type="project" value="UniProtKB-UniRule"/>
</dbReference>
<dbReference type="GO" id="GO:0005829">
    <property type="term" value="C:cytosol"/>
    <property type="evidence" value="ECO:0007669"/>
    <property type="project" value="TreeGrafter"/>
</dbReference>
<organism evidence="11 12">
    <name type="scientific">Ornithinimicrobium humiphilum</name>
    <dbReference type="NCBI Taxonomy" id="125288"/>
    <lineage>
        <taxon>Bacteria</taxon>
        <taxon>Bacillati</taxon>
        <taxon>Actinomycetota</taxon>
        <taxon>Actinomycetes</taxon>
        <taxon>Micrococcales</taxon>
        <taxon>Ornithinimicrobiaceae</taxon>
        <taxon>Ornithinimicrobium</taxon>
    </lineage>
</organism>
<comment type="function">
    <text evidence="10">Pyrophosphatase that catalyzes the hydrolysis of nucleoside triphosphates to their monophosphate derivatives, with a high preference for the non-canonical purine nucleotides XTP (xanthosine triphosphate), dITP (deoxyinosine triphosphate) and ITP. Seems to function as a house-cleaning enzyme that removes non-canonical purine nucleotides from the nucleotide pool, thus preventing their incorporation into DNA/RNA and avoiding chromosomal lesions.</text>
</comment>
<dbReference type="GO" id="GO:0009117">
    <property type="term" value="P:nucleotide metabolic process"/>
    <property type="evidence" value="ECO:0007669"/>
    <property type="project" value="UniProtKB-KW"/>
</dbReference>
<dbReference type="GO" id="GO:0036222">
    <property type="term" value="F:XTP diphosphatase activity"/>
    <property type="evidence" value="ECO:0007669"/>
    <property type="project" value="UniProtKB-UniRule"/>
</dbReference>
<dbReference type="HAMAP" id="MF_01405">
    <property type="entry name" value="Non_canon_purine_NTPase"/>
    <property type="match status" value="1"/>
</dbReference>
<evidence type="ECO:0000256" key="6">
    <source>
        <dbReference type="ARBA" id="ARBA00022842"/>
    </source>
</evidence>
<evidence type="ECO:0000256" key="7">
    <source>
        <dbReference type="ARBA" id="ARBA00023080"/>
    </source>
</evidence>
<dbReference type="InterPro" id="IPR029001">
    <property type="entry name" value="ITPase-like_fam"/>
</dbReference>
<feature type="binding site" evidence="10">
    <location>
        <begin position="173"/>
        <end position="176"/>
    </location>
    <ligand>
        <name>substrate</name>
    </ligand>
</feature>
<evidence type="ECO:0000313" key="11">
    <source>
        <dbReference type="EMBL" id="TQM96042.1"/>
    </source>
</evidence>
<dbReference type="AlphaFoldDB" id="A0A543KLV4"/>
<dbReference type="PANTHER" id="PTHR11067:SF9">
    <property type="entry name" value="INOSINE TRIPHOSPHATE PYROPHOSPHATASE"/>
    <property type="match status" value="1"/>
</dbReference>
<dbReference type="PANTHER" id="PTHR11067">
    <property type="entry name" value="INOSINE TRIPHOSPHATE PYROPHOSPHATASE/HAM1 PROTEIN"/>
    <property type="match status" value="1"/>
</dbReference>
<dbReference type="InterPro" id="IPR002637">
    <property type="entry name" value="RdgB/HAM1"/>
</dbReference>
<sequence>MVTADRRLVLATRNAHKVVELREILAEALDAAGLELVGLDAFPDLEDVVESGVTFAENALLKARYAAASTGLPALADDSGLAVDVLGGAPGVFSARWSGPLAEVTGTDKDSANNALLLAQLADVPDEHRGAGFVCAAALVLPGETPGSTGAEVVREGTCRGVVGRAPRGENGFGYDPLLVRPDGRTLAEHTSAEKHAVSHRGEAFRALAADVAALLGG</sequence>
<keyword evidence="4 10" id="KW-0547">Nucleotide-binding</keyword>
<dbReference type="GO" id="GO:0017111">
    <property type="term" value="F:ribonucleoside triphosphate phosphatase activity"/>
    <property type="evidence" value="ECO:0007669"/>
    <property type="project" value="InterPro"/>
</dbReference>
<dbReference type="FunFam" id="3.90.950.10:FF:000001">
    <property type="entry name" value="dITP/XTP pyrophosphatase"/>
    <property type="match status" value="1"/>
</dbReference>
<dbReference type="Pfam" id="PF01725">
    <property type="entry name" value="Ham1p_like"/>
    <property type="match status" value="1"/>
</dbReference>
<accession>A0A543KLV4</accession>
<feature type="binding site" evidence="10">
    <location>
        <position position="78"/>
    </location>
    <ligand>
        <name>Mg(2+)</name>
        <dbReference type="ChEBI" id="CHEBI:18420"/>
    </ligand>
</feature>
<dbReference type="Proteomes" id="UP000315133">
    <property type="component" value="Unassembled WGS sequence"/>
</dbReference>
<dbReference type="InterPro" id="IPR020922">
    <property type="entry name" value="dITP/XTP_pyrophosphatase"/>
</dbReference>
<keyword evidence="5 10" id="KW-0378">Hydrolase</keyword>
<evidence type="ECO:0000256" key="10">
    <source>
        <dbReference type="HAMAP-Rule" id="MF_01405"/>
    </source>
</evidence>
<dbReference type="EMBL" id="VFPU01000001">
    <property type="protein sequence ID" value="TQM96042.1"/>
    <property type="molecule type" value="Genomic_DNA"/>
</dbReference>
<name>A0A543KLV4_9MICO</name>
<feature type="binding site" evidence="10">
    <location>
        <begin position="200"/>
        <end position="201"/>
    </location>
    <ligand>
        <name>substrate</name>
    </ligand>
</feature>
<dbReference type="EC" id="3.6.1.66" evidence="10"/>
<keyword evidence="12" id="KW-1185">Reference proteome</keyword>
<dbReference type="SUPFAM" id="SSF52972">
    <property type="entry name" value="ITPase-like"/>
    <property type="match status" value="1"/>
</dbReference>
<evidence type="ECO:0000256" key="5">
    <source>
        <dbReference type="ARBA" id="ARBA00022801"/>
    </source>
</evidence>
<feature type="binding site" evidence="10">
    <location>
        <position position="195"/>
    </location>
    <ligand>
        <name>substrate</name>
    </ligand>
</feature>
<reference evidence="11 12" key="1">
    <citation type="submission" date="2019-06" db="EMBL/GenBank/DDBJ databases">
        <title>Sequencing the genomes of 1000 actinobacteria strains.</title>
        <authorList>
            <person name="Klenk H.-P."/>
        </authorList>
    </citation>
    <scope>NUCLEOTIDE SEQUENCE [LARGE SCALE GENOMIC DNA]</scope>
    <source>
        <strain evidence="11 12">DSM 12362</strain>
    </source>
</reference>
<feature type="binding site" evidence="10">
    <location>
        <begin position="12"/>
        <end position="17"/>
    </location>
    <ligand>
        <name>substrate</name>
    </ligand>
</feature>
<evidence type="ECO:0000256" key="4">
    <source>
        <dbReference type="ARBA" id="ARBA00022741"/>
    </source>
</evidence>
<evidence type="ECO:0000256" key="2">
    <source>
        <dbReference type="ARBA" id="ARBA00011738"/>
    </source>
</evidence>
<feature type="active site" description="Proton acceptor" evidence="10">
    <location>
        <position position="78"/>
    </location>
</feature>
<evidence type="ECO:0000256" key="9">
    <source>
        <dbReference type="ARBA" id="ARBA00052017"/>
    </source>
</evidence>
<gene>
    <name evidence="11" type="ORF">FB476_0895</name>
</gene>
<evidence type="ECO:0000256" key="8">
    <source>
        <dbReference type="ARBA" id="ARBA00051875"/>
    </source>
</evidence>
<keyword evidence="3 10" id="KW-0479">Metal-binding</keyword>
<dbReference type="CDD" id="cd00515">
    <property type="entry name" value="HAM1"/>
    <property type="match status" value="1"/>
</dbReference>
<comment type="caution">
    <text evidence="11">The sequence shown here is derived from an EMBL/GenBank/DDBJ whole genome shotgun (WGS) entry which is preliminary data.</text>
</comment>
<comment type="similarity">
    <text evidence="1 10">Belongs to the HAM1 NTPase family.</text>
</comment>
<comment type="catalytic activity">
    <reaction evidence="8 10">
        <text>dITP + H2O = dIMP + diphosphate + H(+)</text>
        <dbReference type="Rhea" id="RHEA:28342"/>
        <dbReference type="ChEBI" id="CHEBI:15377"/>
        <dbReference type="ChEBI" id="CHEBI:15378"/>
        <dbReference type="ChEBI" id="CHEBI:33019"/>
        <dbReference type="ChEBI" id="CHEBI:61194"/>
        <dbReference type="ChEBI" id="CHEBI:61382"/>
        <dbReference type="EC" id="3.6.1.66"/>
    </reaction>
</comment>
<protein>
    <recommendedName>
        <fullName evidence="10">dITP/XTP pyrophosphatase</fullName>
        <ecNumber evidence="10">3.6.1.66</ecNumber>
    </recommendedName>
    <alternativeName>
        <fullName evidence="10">Non-canonical purine NTP pyrophosphatase</fullName>
    </alternativeName>
    <alternativeName>
        <fullName evidence="10">Non-standard purine NTP pyrophosphatase</fullName>
    </alternativeName>
    <alternativeName>
        <fullName evidence="10">Nucleoside-triphosphate diphosphatase</fullName>
    </alternativeName>
    <alternativeName>
        <fullName evidence="10">Nucleoside-triphosphate pyrophosphatase</fullName>
        <shortName evidence="10">NTPase</shortName>
    </alternativeName>
</protein>
<keyword evidence="7 10" id="KW-0546">Nucleotide metabolism</keyword>
<comment type="catalytic activity">
    <reaction evidence="9 10">
        <text>XTP + H2O = XMP + diphosphate + H(+)</text>
        <dbReference type="Rhea" id="RHEA:28610"/>
        <dbReference type="ChEBI" id="CHEBI:15377"/>
        <dbReference type="ChEBI" id="CHEBI:15378"/>
        <dbReference type="ChEBI" id="CHEBI:33019"/>
        <dbReference type="ChEBI" id="CHEBI:57464"/>
        <dbReference type="ChEBI" id="CHEBI:61314"/>
        <dbReference type="EC" id="3.6.1.66"/>
    </reaction>
</comment>
<dbReference type="GO" id="GO:0036220">
    <property type="term" value="F:ITP diphosphatase activity"/>
    <property type="evidence" value="ECO:0007669"/>
    <property type="project" value="UniProtKB-UniRule"/>
</dbReference>
<dbReference type="GO" id="GO:0046872">
    <property type="term" value="F:metal ion binding"/>
    <property type="evidence" value="ECO:0007669"/>
    <property type="project" value="UniProtKB-KW"/>
</dbReference>
<keyword evidence="6 10" id="KW-0460">Magnesium</keyword>
<comment type="catalytic activity">
    <reaction evidence="10">
        <text>ITP + H2O = IMP + diphosphate + H(+)</text>
        <dbReference type="Rhea" id="RHEA:29399"/>
        <dbReference type="ChEBI" id="CHEBI:15377"/>
        <dbReference type="ChEBI" id="CHEBI:15378"/>
        <dbReference type="ChEBI" id="CHEBI:33019"/>
        <dbReference type="ChEBI" id="CHEBI:58053"/>
        <dbReference type="ChEBI" id="CHEBI:61402"/>
        <dbReference type="EC" id="3.6.1.66"/>
    </reaction>
</comment>
<proteinExistence type="inferred from homology"/>
<evidence type="ECO:0000256" key="1">
    <source>
        <dbReference type="ARBA" id="ARBA00008023"/>
    </source>
</evidence>
<feature type="binding site" evidence="10">
    <location>
        <position position="79"/>
    </location>
    <ligand>
        <name>substrate</name>
    </ligand>
</feature>